<evidence type="ECO:0000313" key="1">
    <source>
        <dbReference type="EMBL" id="SCJ86366.1"/>
    </source>
</evidence>
<gene>
    <name evidence="1" type="ORF">SAMEA3545359_02350</name>
</gene>
<dbReference type="AlphaFoldDB" id="A0A1C6JWA0"/>
<accession>A0A1C6JWA0</accession>
<protein>
    <submittedName>
        <fullName evidence="1">Uncharacterized protein</fullName>
    </submittedName>
</protein>
<reference evidence="1" key="1">
    <citation type="submission" date="2015-09" db="EMBL/GenBank/DDBJ databases">
        <authorList>
            <consortium name="Pathogen Informatics"/>
        </authorList>
    </citation>
    <scope>NUCLEOTIDE SEQUENCE</scope>
    <source>
        <strain evidence="1">2789STDY5834896</strain>
    </source>
</reference>
<sequence>MMMAGVPDLQGQTTEEKVQTLTDYVIRLQKELDWLLQNLDSGNLSAAFAASIGSGSGGGDTGELAGQIAALQQLLSSDKVTLNGAGLAVHAGSLRAYDEEGQLALWFDGGLQLAPRQSYTGSFQCGNLLVRVQGGIVKGVEPNFELS</sequence>
<dbReference type="EMBL" id="FMHG01000002">
    <property type="protein sequence ID" value="SCJ86366.1"/>
    <property type="molecule type" value="Genomic_DNA"/>
</dbReference>
<proteinExistence type="predicted"/>
<name>A0A1C6JWA0_9FIRM</name>
<organism evidence="1">
    <name type="scientific">uncultured Anaerotruncus sp</name>
    <dbReference type="NCBI Taxonomy" id="905011"/>
    <lineage>
        <taxon>Bacteria</taxon>
        <taxon>Bacillati</taxon>
        <taxon>Bacillota</taxon>
        <taxon>Clostridia</taxon>
        <taxon>Eubacteriales</taxon>
        <taxon>Oscillospiraceae</taxon>
        <taxon>Anaerotruncus</taxon>
        <taxon>environmental samples</taxon>
    </lineage>
</organism>